<dbReference type="Gene3D" id="3.30.870.10">
    <property type="entry name" value="Endonuclease Chain A"/>
    <property type="match status" value="2"/>
</dbReference>
<dbReference type="PANTHER" id="PTHR21248">
    <property type="entry name" value="CARDIOLIPIN SYNTHASE"/>
    <property type="match status" value="1"/>
</dbReference>
<dbReference type="AlphaFoldDB" id="A0A8J8CIU2"/>
<reference evidence="11" key="1">
    <citation type="submission" date="2019-12" db="EMBL/GenBank/DDBJ databases">
        <title>High-Quality draft genome sequences of three cyanobacteria isolated from the limestone walls of the Old Cathedral of Coimbra.</title>
        <authorList>
            <person name="Tiago I."/>
            <person name="Soares F."/>
            <person name="Portugal A."/>
        </authorList>
    </citation>
    <scope>NUCLEOTIDE SEQUENCE</scope>
    <source>
        <strain evidence="11">A</strain>
    </source>
</reference>
<comment type="subcellular location">
    <subcellularLocation>
        <location evidence="1">Cell membrane</location>
    </subcellularLocation>
</comment>
<evidence type="ECO:0000313" key="12">
    <source>
        <dbReference type="Proteomes" id="UP000646053"/>
    </source>
</evidence>
<dbReference type="EC" id="2.7.8.-" evidence="8"/>
<evidence type="ECO:0000256" key="3">
    <source>
        <dbReference type="ARBA" id="ARBA00022679"/>
    </source>
</evidence>
<evidence type="ECO:0000256" key="1">
    <source>
        <dbReference type="ARBA" id="ARBA00004236"/>
    </source>
</evidence>
<evidence type="ECO:0000256" key="5">
    <source>
        <dbReference type="ARBA" id="ARBA00022737"/>
    </source>
</evidence>
<keyword evidence="12" id="KW-1185">Reference proteome</keyword>
<gene>
    <name evidence="11" type="primary">cls</name>
    <name evidence="11" type="ORF">GS601_11770</name>
</gene>
<evidence type="ECO:0000256" key="8">
    <source>
        <dbReference type="NCBIfam" id="TIGR04265"/>
    </source>
</evidence>
<keyword evidence="3" id="KW-0808">Transferase</keyword>
<keyword evidence="2" id="KW-1003">Cell membrane</keyword>
<dbReference type="InterPro" id="IPR025202">
    <property type="entry name" value="PLD-like_dom"/>
</dbReference>
<evidence type="ECO:0000256" key="4">
    <source>
        <dbReference type="ARBA" id="ARBA00022692"/>
    </source>
</evidence>
<dbReference type="SUPFAM" id="SSF56024">
    <property type="entry name" value="Phospholipase D/nuclease"/>
    <property type="match status" value="2"/>
</dbReference>
<feature type="domain" description="PLD phosphodiesterase" evidence="10">
    <location>
        <begin position="215"/>
        <end position="242"/>
    </location>
</feature>
<dbReference type="NCBIfam" id="TIGR04265">
    <property type="entry name" value="bac_cardiolipin"/>
    <property type="match status" value="1"/>
</dbReference>
<evidence type="ECO:0000313" key="11">
    <source>
        <dbReference type="EMBL" id="NDJ17959.1"/>
    </source>
</evidence>
<feature type="transmembrane region" description="Helical" evidence="9">
    <location>
        <begin position="35"/>
        <end position="56"/>
    </location>
</feature>
<keyword evidence="5" id="KW-0677">Repeat</keyword>
<dbReference type="GO" id="GO:0008808">
    <property type="term" value="F:cardiolipin synthase activity"/>
    <property type="evidence" value="ECO:0007669"/>
    <property type="project" value="UniProtKB-UniRule"/>
</dbReference>
<dbReference type="Pfam" id="PF13091">
    <property type="entry name" value="PLDc_2"/>
    <property type="match status" value="2"/>
</dbReference>
<dbReference type="PROSITE" id="PS50035">
    <property type="entry name" value="PLD"/>
    <property type="match status" value="2"/>
</dbReference>
<dbReference type="GO" id="GO:0005886">
    <property type="term" value="C:plasma membrane"/>
    <property type="evidence" value="ECO:0007669"/>
    <property type="project" value="UniProtKB-SubCell"/>
</dbReference>
<protein>
    <recommendedName>
        <fullName evidence="8">Cardiolipin synthase</fullName>
        <ecNumber evidence="8">2.7.8.-</ecNumber>
    </recommendedName>
</protein>
<dbReference type="RefSeq" id="WP_162423488.1">
    <property type="nucleotide sequence ID" value="NZ_WVIE01000012.1"/>
</dbReference>
<feature type="domain" description="PLD phosphodiesterase" evidence="10">
    <location>
        <begin position="390"/>
        <end position="417"/>
    </location>
</feature>
<dbReference type="InterPro" id="IPR001736">
    <property type="entry name" value="PLipase_D/transphosphatidylase"/>
</dbReference>
<accession>A0A8J8CIU2</accession>
<dbReference type="InterPro" id="IPR022924">
    <property type="entry name" value="Cardiolipin_synthase"/>
</dbReference>
<organism evidence="11 12">
    <name type="scientific">Myxacorys almedinensis A</name>
    <dbReference type="NCBI Taxonomy" id="2690445"/>
    <lineage>
        <taxon>Bacteria</taxon>
        <taxon>Bacillati</taxon>
        <taxon>Cyanobacteriota</taxon>
        <taxon>Cyanophyceae</taxon>
        <taxon>Leptolyngbyales</taxon>
        <taxon>Leptolyngbyaceae</taxon>
        <taxon>Myxacorys</taxon>
        <taxon>Myxacorys almedinensis</taxon>
    </lineage>
</organism>
<dbReference type="GO" id="GO:0032049">
    <property type="term" value="P:cardiolipin biosynthetic process"/>
    <property type="evidence" value="ECO:0007669"/>
    <property type="project" value="UniProtKB-UniRule"/>
</dbReference>
<dbReference type="SMART" id="SM00155">
    <property type="entry name" value="PLDc"/>
    <property type="match status" value="2"/>
</dbReference>
<sequence length="476" mass="53711">MNELSLLSILVVGVHLVGIASAAHAVMNVQSSRGAVAWSISLVTFPWIAIPLYWIFGRNEFQGYAEALRSAFVEHQDIAHQAYQELRHHTTTSIPQPLASLGELADRVAAIPFTSGNQVELLINGDETFAAMLAAIEAATDYILLQTYTLGDDRVGNAFRRALVEKAQQGVKVYLLYDGIGTRKLSRMYRQSLLRSGVLVNVFKSTKGKWNRWQINFRNHRKILIVDGAIAFVGGLNIADEYMGYKPPLSPWRDTHLSVRGAAVQCLQGSFLGDWYWATREVPEVSWEVLPRQGIDQTAFVLPTGPADRLPNCMLFFVNAINQAKHRLWLASPYFVPDDSFLAALKLAAIRGVDVRILLPEHRDHFWVYFCAFSYYEEMQMAGVKFYRYQPGFMHQKVMLIDDAIAAVGTVNLDNRSFFLNFEASVFVLSQPFIQDVEAMLLQDLKQCCLVETSEKTQPLWLRFTARVARLLAPVL</sequence>
<evidence type="ECO:0000256" key="6">
    <source>
        <dbReference type="ARBA" id="ARBA00022989"/>
    </source>
</evidence>
<keyword evidence="6 9" id="KW-1133">Transmembrane helix</keyword>
<comment type="caution">
    <text evidence="11">The sequence shown here is derived from an EMBL/GenBank/DDBJ whole genome shotgun (WGS) entry which is preliminary data.</text>
</comment>
<evidence type="ECO:0000259" key="10">
    <source>
        <dbReference type="PROSITE" id="PS50035"/>
    </source>
</evidence>
<dbReference type="Proteomes" id="UP000646053">
    <property type="component" value="Unassembled WGS sequence"/>
</dbReference>
<evidence type="ECO:0000256" key="7">
    <source>
        <dbReference type="ARBA" id="ARBA00023136"/>
    </source>
</evidence>
<keyword evidence="4 9" id="KW-0812">Transmembrane</keyword>
<dbReference type="EMBL" id="WVIE01000012">
    <property type="protein sequence ID" value="NDJ17959.1"/>
    <property type="molecule type" value="Genomic_DNA"/>
</dbReference>
<keyword evidence="7 9" id="KW-0472">Membrane</keyword>
<evidence type="ECO:0000256" key="9">
    <source>
        <dbReference type="SAM" id="Phobius"/>
    </source>
</evidence>
<evidence type="ECO:0000256" key="2">
    <source>
        <dbReference type="ARBA" id="ARBA00022475"/>
    </source>
</evidence>
<dbReference type="PANTHER" id="PTHR21248:SF22">
    <property type="entry name" value="PHOSPHOLIPASE D"/>
    <property type="match status" value="1"/>
</dbReference>
<name>A0A8J8CIU2_9CYAN</name>
<proteinExistence type="predicted"/>